<evidence type="ECO:0000259" key="1">
    <source>
        <dbReference type="SMART" id="SM00484"/>
    </source>
</evidence>
<feature type="domain" description="XPG N-terminal" evidence="2">
    <location>
        <begin position="1"/>
        <end position="108"/>
    </location>
</feature>
<dbReference type="InParanoid" id="A0A166MZY0"/>
<dbReference type="SMART" id="SM00484">
    <property type="entry name" value="XPGI"/>
    <property type="match status" value="1"/>
</dbReference>
<dbReference type="PANTHER" id="PTHR11081">
    <property type="entry name" value="FLAP ENDONUCLEASE FAMILY MEMBER"/>
    <property type="match status" value="1"/>
</dbReference>
<dbReference type="SUPFAM" id="SSF88723">
    <property type="entry name" value="PIN domain-like"/>
    <property type="match status" value="1"/>
</dbReference>
<dbReference type="PANTHER" id="PTHR11081:SF75">
    <property type="entry name" value="ENDONUCLEASE, PUTATIVE (AFU_ORTHOLOGUE AFUA_3G13260)-RELATED"/>
    <property type="match status" value="1"/>
</dbReference>
<dbReference type="OrthoDB" id="2959108at2759"/>
<reference evidence="3 4" key="1">
    <citation type="journal article" date="2016" name="Mol. Biol. Evol.">
        <title>Comparative Genomics of Early-Diverging Mushroom-Forming Fungi Provides Insights into the Origins of Lignocellulose Decay Capabilities.</title>
        <authorList>
            <person name="Nagy L.G."/>
            <person name="Riley R."/>
            <person name="Tritt A."/>
            <person name="Adam C."/>
            <person name="Daum C."/>
            <person name="Floudas D."/>
            <person name="Sun H."/>
            <person name="Yadav J.S."/>
            <person name="Pangilinan J."/>
            <person name="Larsson K.H."/>
            <person name="Matsuura K."/>
            <person name="Barry K."/>
            <person name="Labutti K."/>
            <person name="Kuo R."/>
            <person name="Ohm R.A."/>
            <person name="Bhattacharya S.S."/>
            <person name="Shirouzu T."/>
            <person name="Yoshinaga Y."/>
            <person name="Martin F.M."/>
            <person name="Grigoriev I.V."/>
            <person name="Hibbett D.S."/>
        </authorList>
    </citation>
    <scope>NUCLEOTIDE SEQUENCE [LARGE SCALE GENOMIC DNA]</scope>
    <source>
        <strain evidence="3 4">HHB12029</strain>
    </source>
</reference>
<dbReference type="InterPro" id="IPR006086">
    <property type="entry name" value="XPG-I_dom"/>
</dbReference>
<protein>
    <submittedName>
        <fullName evidence="3">PIN domain-like protein</fullName>
    </submittedName>
</protein>
<dbReference type="GO" id="GO:0006974">
    <property type="term" value="P:DNA damage response"/>
    <property type="evidence" value="ECO:0007669"/>
    <property type="project" value="UniProtKB-ARBA"/>
</dbReference>
<dbReference type="Gene3D" id="3.40.50.1010">
    <property type="entry name" value="5'-nuclease"/>
    <property type="match status" value="2"/>
</dbReference>
<dbReference type="Pfam" id="PF00752">
    <property type="entry name" value="XPG_N"/>
    <property type="match status" value="1"/>
</dbReference>
<keyword evidence="4" id="KW-1185">Reference proteome</keyword>
<feature type="domain" description="XPG-I" evidence="1">
    <location>
        <begin position="119"/>
        <end position="199"/>
    </location>
</feature>
<dbReference type="CDD" id="cd09870">
    <property type="entry name" value="PIN_YEN1"/>
    <property type="match status" value="1"/>
</dbReference>
<dbReference type="GO" id="GO:0017108">
    <property type="term" value="F:5'-flap endonuclease activity"/>
    <property type="evidence" value="ECO:0007669"/>
    <property type="project" value="TreeGrafter"/>
</dbReference>
<name>A0A166MZY0_EXIGL</name>
<proteinExistence type="predicted"/>
<accession>A0A166MZY0</accession>
<organism evidence="3 4">
    <name type="scientific">Exidia glandulosa HHB12029</name>
    <dbReference type="NCBI Taxonomy" id="1314781"/>
    <lineage>
        <taxon>Eukaryota</taxon>
        <taxon>Fungi</taxon>
        <taxon>Dikarya</taxon>
        <taxon>Basidiomycota</taxon>
        <taxon>Agaricomycotina</taxon>
        <taxon>Agaricomycetes</taxon>
        <taxon>Auriculariales</taxon>
        <taxon>Exidiaceae</taxon>
        <taxon>Exidia</taxon>
    </lineage>
</organism>
<dbReference type="STRING" id="1314781.A0A166MZY0"/>
<sequence length="275" mass="30048">MGVAGLWDVLRPAASTKSLTQLAVADGFERNDGGHRGFRIGIDASIWFFHAQVFKGMSADVGENPELRTLFFRCAKLMGTPLLPLFVFDGPKRPSWKRGKRVSTKKDSWLVTGMQNIINAFGYEWRYAPGEAEAELAYLNRIGVIDAVLTDDVDTFLFGATMVIRNPSNTLSGNRANPVKNAEGRDDGNHVMAFKAEDLLSRDKIQLTQGGLILIGLLRGGDYHQAGVPGVGVTIAHGLARCGFGDSLVDAVRTMSGAELEAFLDTWRSDMQQEL</sequence>
<dbReference type="Proteomes" id="UP000077266">
    <property type="component" value="Unassembled WGS sequence"/>
</dbReference>
<dbReference type="Pfam" id="PF00867">
    <property type="entry name" value="XPG_I"/>
    <property type="match status" value="1"/>
</dbReference>
<gene>
    <name evidence="3" type="ORF">EXIGLDRAFT_783557</name>
</gene>
<dbReference type="InterPro" id="IPR006084">
    <property type="entry name" value="XPG/Rad2"/>
</dbReference>
<dbReference type="SMART" id="SM00485">
    <property type="entry name" value="XPGN"/>
    <property type="match status" value="1"/>
</dbReference>
<dbReference type="InterPro" id="IPR006085">
    <property type="entry name" value="XPG_DNA_repair_N"/>
</dbReference>
<dbReference type="AlphaFoldDB" id="A0A166MZY0"/>
<dbReference type="InterPro" id="IPR029060">
    <property type="entry name" value="PIN-like_dom_sf"/>
</dbReference>
<dbReference type="PRINTS" id="PR00853">
    <property type="entry name" value="XPGRADSUPER"/>
</dbReference>
<evidence type="ECO:0000313" key="4">
    <source>
        <dbReference type="Proteomes" id="UP000077266"/>
    </source>
</evidence>
<dbReference type="EMBL" id="KV426826">
    <property type="protein sequence ID" value="KZV78601.1"/>
    <property type="molecule type" value="Genomic_DNA"/>
</dbReference>
<feature type="non-terminal residue" evidence="3">
    <location>
        <position position="275"/>
    </location>
</feature>
<evidence type="ECO:0000313" key="3">
    <source>
        <dbReference type="EMBL" id="KZV78601.1"/>
    </source>
</evidence>
<evidence type="ECO:0000259" key="2">
    <source>
        <dbReference type="SMART" id="SM00485"/>
    </source>
</evidence>